<evidence type="ECO:0000256" key="1">
    <source>
        <dbReference type="ARBA" id="ARBA00023186"/>
    </source>
</evidence>
<feature type="non-terminal residue" evidence="3">
    <location>
        <position position="1"/>
    </location>
</feature>
<dbReference type="GO" id="GO:0036503">
    <property type="term" value="P:ERAD pathway"/>
    <property type="evidence" value="ECO:0007669"/>
    <property type="project" value="TreeGrafter"/>
</dbReference>
<dbReference type="OrthoDB" id="10250354at2759"/>
<dbReference type="PROSITE" id="PS00636">
    <property type="entry name" value="DNAJ_1"/>
    <property type="match status" value="1"/>
</dbReference>
<dbReference type="Gene3D" id="1.10.287.110">
    <property type="entry name" value="DnaJ domain"/>
    <property type="match status" value="1"/>
</dbReference>
<gene>
    <name evidence="3" type="ORF">SARC_15975</name>
</gene>
<sequence length="91" mass="10285">SYHRLALKYHPDKNIGDAAAAARHMFACVSEAYNTLIDTKLRLAYDEGGTEKLAEVREDEMMAPRWKEAEDVMADFDELNDCFNSIASLNV</sequence>
<evidence type="ECO:0000313" key="4">
    <source>
        <dbReference type="Proteomes" id="UP000054560"/>
    </source>
</evidence>
<keyword evidence="4" id="KW-1185">Reference proteome</keyword>
<dbReference type="SUPFAM" id="SSF46565">
    <property type="entry name" value="Chaperone J-domain"/>
    <property type="match status" value="1"/>
</dbReference>
<dbReference type="InterPro" id="IPR001623">
    <property type="entry name" value="DnaJ_domain"/>
</dbReference>
<dbReference type="PRINTS" id="PR00625">
    <property type="entry name" value="JDOMAIN"/>
</dbReference>
<dbReference type="InterPro" id="IPR036869">
    <property type="entry name" value="J_dom_sf"/>
</dbReference>
<dbReference type="InterPro" id="IPR018253">
    <property type="entry name" value="DnaJ_domain_CS"/>
</dbReference>
<evidence type="ECO:0000259" key="2">
    <source>
        <dbReference type="PROSITE" id="PS50076"/>
    </source>
</evidence>
<dbReference type="InterPro" id="IPR051948">
    <property type="entry name" value="Hsp70_co-chaperone_J-domain"/>
</dbReference>
<dbReference type="Proteomes" id="UP000054560">
    <property type="component" value="Unassembled WGS sequence"/>
</dbReference>
<dbReference type="GO" id="GO:0051787">
    <property type="term" value="F:misfolded protein binding"/>
    <property type="evidence" value="ECO:0007669"/>
    <property type="project" value="TreeGrafter"/>
</dbReference>
<dbReference type="GO" id="GO:0051087">
    <property type="term" value="F:protein-folding chaperone binding"/>
    <property type="evidence" value="ECO:0007669"/>
    <property type="project" value="TreeGrafter"/>
</dbReference>
<feature type="domain" description="J" evidence="2">
    <location>
        <begin position="1"/>
        <end position="49"/>
    </location>
</feature>
<reference evidence="3 4" key="1">
    <citation type="submission" date="2011-02" db="EMBL/GenBank/DDBJ databases">
        <title>The Genome Sequence of Sphaeroforma arctica JP610.</title>
        <authorList>
            <consortium name="The Broad Institute Genome Sequencing Platform"/>
            <person name="Russ C."/>
            <person name="Cuomo C."/>
            <person name="Young S.K."/>
            <person name="Zeng Q."/>
            <person name="Gargeya S."/>
            <person name="Alvarado L."/>
            <person name="Berlin A."/>
            <person name="Chapman S.B."/>
            <person name="Chen Z."/>
            <person name="Freedman E."/>
            <person name="Gellesch M."/>
            <person name="Goldberg J."/>
            <person name="Griggs A."/>
            <person name="Gujja S."/>
            <person name="Heilman E."/>
            <person name="Heiman D."/>
            <person name="Howarth C."/>
            <person name="Mehta T."/>
            <person name="Neiman D."/>
            <person name="Pearson M."/>
            <person name="Roberts A."/>
            <person name="Saif S."/>
            <person name="Shea T."/>
            <person name="Shenoy N."/>
            <person name="Sisk P."/>
            <person name="Stolte C."/>
            <person name="Sykes S."/>
            <person name="White J."/>
            <person name="Yandava C."/>
            <person name="Burger G."/>
            <person name="Gray M.W."/>
            <person name="Holland P.W.H."/>
            <person name="King N."/>
            <person name="Lang F.B.F."/>
            <person name="Roger A.J."/>
            <person name="Ruiz-Trillo I."/>
            <person name="Haas B."/>
            <person name="Nusbaum C."/>
            <person name="Birren B."/>
        </authorList>
    </citation>
    <scope>NUCLEOTIDE SEQUENCE [LARGE SCALE GENOMIC DNA]</scope>
    <source>
        <strain evidence="3 4">JP610</strain>
    </source>
</reference>
<dbReference type="CDD" id="cd06257">
    <property type="entry name" value="DnaJ"/>
    <property type="match status" value="1"/>
</dbReference>
<dbReference type="GeneID" id="25916479"/>
<dbReference type="GO" id="GO:0005783">
    <property type="term" value="C:endoplasmic reticulum"/>
    <property type="evidence" value="ECO:0007669"/>
    <property type="project" value="TreeGrafter"/>
</dbReference>
<proteinExistence type="predicted"/>
<dbReference type="PANTHER" id="PTHR44360">
    <property type="entry name" value="DNAJ HOMOLOG SUBFAMILY B MEMBER 9"/>
    <property type="match status" value="1"/>
</dbReference>
<organism evidence="3 4">
    <name type="scientific">Sphaeroforma arctica JP610</name>
    <dbReference type="NCBI Taxonomy" id="667725"/>
    <lineage>
        <taxon>Eukaryota</taxon>
        <taxon>Ichthyosporea</taxon>
        <taxon>Ichthyophonida</taxon>
        <taxon>Sphaeroforma</taxon>
    </lineage>
</organism>
<dbReference type="STRING" id="667725.A0A0L0F4C9"/>
<evidence type="ECO:0000313" key="3">
    <source>
        <dbReference type="EMBL" id="KNC71484.1"/>
    </source>
</evidence>
<dbReference type="EMBL" id="KQ248716">
    <property type="protein sequence ID" value="KNC71484.1"/>
    <property type="molecule type" value="Genomic_DNA"/>
</dbReference>
<dbReference type="Pfam" id="PF00226">
    <property type="entry name" value="DnaJ"/>
    <property type="match status" value="1"/>
</dbReference>
<name>A0A0L0F4C9_9EUKA</name>
<dbReference type="PROSITE" id="PS50076">
    <property type="entry name" value="DNAJ_2"/>
    <property type="match status" value="1"/>
</dbReference>
<feature type="non-terminal residue" evidence="3">
    <location>
        <position position="91"/>
    </location>
</feature>
<protein>
    <recommendedName>
        <fullName evidence="2">J domain-containing protein</fullName>
    </recommendedName>
</protein>
<accession>A0A0L0F4C9</accession>
<keyword evidence="1" id="KW-0143">Chaperone</keyword>
<dbReference type="RefSeq" id="XP_014145386.1">
    <property type="nucleotide sequence ID" value="XM_014289911.1"/>
</dbReference>
<dbReference type="AlphaFoldDB" id="A0A0L0F4C9"/>
<dbReference type="PANTHER" id="PTHR44360:SF1">
    <property type="entry name" value="DNAJ HOMOLOG SUBFAMILY B MEMBER 9"/>
    <property type="match status" value="1"/>
</dbReference>